<dbReference type="EMBL" id="JAHYIQ010000008">
    <property type="protein sequence ID" value="KAK1130053.1"/>
    <property type="molecule type" value="Genomic_DNA"/>
</dbReference>
<evidence type="ECO:0000313" key="1">
    <source>
        <dbReference type="EMBL" id="KAK1130053.1"/>
    </source>
</evidence>
<evidence type="ECO:0000313" key="2">
    <source>
        <dbReference type="Proteomes" id="UP001177670"/>
    </source>
</evidence>
<keyword evidence="2" id="KW-1185">Reference proteome</keyword>
<name>A0AA40G318_9HYME</name>
<dbReference type="Proteomes" id="UP001177670">
    <property type="component" value="Unassembled WGS sequence"/>
</dbReference>
<protein>
    <submittedName>
        <fullName evidence="1">Uncharacterized protein</fullName>
    </submittedName>
</protein>
<organism evidence="1 2">
    <name type="scientific">Melipona bicolor</name>
    <dbReference type="NCBI Taxonomy" id="60889"/>
    <lineage>
        <taxon>Eukaryota</taxon>
        <taxon>Metazoa</taxon>
        <taxon>Ecdysozoa</taxon>
        <taxon>Arthropoda</taxon>
        <taxon>Hexapoda</taxon>
        <taxon>Insecta</taxon>
        <taxon>Pterygota</taxon>
        <taxon>Neoptera</taxon>
        <taxon>Endopterygota</taxon>
        <taxon>Hymenoptera</taxon>
        <taxon>Apocrita</taxon>
        <taxon>Aculeata</taxon>
        <taxon>Apoidea</taxon>
        <taxon>Anthophila</taxon>
        <taxon>Apidae</taxon>
        <taxon>Melipona</taxon>
    </lineage>
</organism>
<dbReference type="AlphaFoldDB" id="A0AA40G318"/>
<comment type="caution">
    <text evidence="1">The sequence shown here is derived from an EMBL/GenBank/DDBJ whole genome shotgun (WGS) entry which is preliminary data.</text>
</comment>
<proteinExistence type="predicted"/>
<reference evidence="1" key="1">
    <citation type="submission" date="2021-10" db="EMBL/GenBank/DDBJ databases">
        <title>Melipona bicolor Genome sequencing and assembly.</title>
        <authorList>
            <person name="Araujo N.S."/>
            <person name="Arias M.C."/>
        </authorList>
    </citation>
    <scope>NUCLEOTIDE SEQUENCE</scope>
    <source>
        <strain evidence="1">USP_2M_L1-L4_2017</strain>
        <tissue evidence="1">Whole body</tissue>
    </source>
</reference>
<gene>
    <name evidence="1" type="ORF">K0M31_019737</name>
</gene>
<feature type="non-terminal residue" evidence="1">
    <location>
        <position position="131"/>
    </location>
</feature>
<sequence>MPQAFVHAHPDSMQPRQSVATALVIRAAAHVPENSVYSSICQPHQLTAKFPPTLFRFTFLLRLLAPELCPPGSVISSSSTTLTRRRANVSEFRSLLAGKLEFNVDLRLSWNSNLRNAKRSSRWESGFVEFR</sequence>
<accession>A0AA40G318</accession>